<name>A0A9P4PSQ7_9PLEO</name>
<accession>A0A9P4PSQ7</accession>
<keyword evidence="3" id="KW-1185">Reference proteome</keyword>
<dbReference type="Proteomes" id="UP000799764">
    <property type="component" value="Unassembled WGS sequence"/>
</dbReference>
<dbReference type="EMBL" id="MU001495">
    <property type="protein sequence ID" value="KAF2448151.1"/>
    <property type="molecule type" value="Genomic_DNA"/>
</dbReference>
<sequence length="251" mass="26933">MDGSVSGDRTPDRRWAERMVPIGELLVTLNVQVLIDASYRLPRQPHCRANVPPVFWDEVPIASGNDSMVLPAEVEEPPETIQALPGPANNIEVEEVVQNPVDEDVVQDQASPAQRQPIIMGMPPSMSQHGADVSAQEASPPAPDEPADNQEVDERKSSERQKESVAAIGPDEGPNEGVAGQESVPNTSDGRPEENHASPSTFISSLHVSSAEQRADTPSRGDVSSVSGKEQENSAGSDIVSSFAWEQEGWC</sequence>
<feature type="compositionally biased region" description="Basic and acidic residues" evidence="1">
    <location>
        <begin position="152"/>
        <end position="163"/>
    </location>
</feature>
<proteinExistence type="predicted"/>
<feature type="region of interest" description="Disordered" evidence="1">
    <location>
        <begin position="117"/>
        <end position="251"/>
    </location>
</feature>
<protein>
    <submittedName>
        <fullName evidence="2">Uncharacterized protein</fullName>
    </submittedName>
</protein>
<dbReference type="AlphaFoldDB" id="A0A9P4PSQ7"/>
<dbReference type="OrthoDB" id="10588326at2759"/>
<gene>
    <name evidence="2" type="ORF">P171DRAFT_207004</name>
</gene>
<feature type="compositionally biased region" description="Polar residues" evidence="1">
    <location>
        <begin position="222"/>
        <end position="240"/>
    </location>
</feature>
<organism evidence="2 3">
    <name type="scientific">Karstenula rhodostoma CBS 690.94</name>
    <dbReference type="NCBI Taxonomy" id="1392251"/>
    <lineage>
        <taxon>Eukaryota</taxon>
        <taxon>Fungi</taxon>
        <taxon>Dikarya</taxon>
        <taxon>Ascomycota</taxon>
        <taxon>Pezizomycotina</taxon>
        <taxon>Dothideomycetes</taxon>
        <taxon>Pleosporomycetidae</taxon>
        <taxon>Pleosporales</taxon>
        <taxon>Massarineae</taxon>
        <taxon>Didymosphaeriaceae</taxon>
        <taxon>Karstenula</taxon>
    </lineage>
</organism>
<feature type="compositionally biased region" description="Polar residues" evidence="1">
    <location>
        <begin position="197"/>
        <end position="212"/>
    </location>
</feature>
<reference evidence="2" key="1">
    <citation type="journal article" date="2020" name="Stud. Mycol.">
        <title>101 Dothideomycetes genomes: a test case for predicting lifestyles and emergence of pathogens.</title>
        <authorList>
            <person name="Haridas S."/>
            <person name="Albert R."/>
            <person name="Binder M."/>
            <person name="Bloem J."/>
            <person name="Labutti K."/>
            <person name="Salamov A."/>
            <person name="Andreopoulos B."/>
            <person name="Baker S."/>
            <person name="Barry K."/>
            <person name="Bills G."/>
            <person name="Bluhm B."/>
            <person name="Cannon C."/>
            <person name="Castanera R."/>
            <person name="Culley D."/>
            <person name="Daum C."/>
            <person name="Ezra D."/>
            <person name="Gonzalez J."/>
            <person name="Henrissat B."/>
            <person name="Kuo A."/>
            <person name="Liang C."/>
            <person name="Lipzen A."/>
            <person name="Lutzoni F."/>
            <person name="Magnuson J."/>
            <person name="Mondo S."/>
            <person name="Nolan M."/>
            <person name="Ohm R."/>
            <person name="Pangilinan J."/>
            <person name="Park H.-J."/>
            <person name="Ramirez L."/>
            <person name="Alfaro M."/>
            <person name="Sun H."/>
            <person name="Tritt A."/>
            <person name="Yoshinaga Y."/>
            <person name="Zwiers L.-H."/>
            <person name="Turgeon B."/>
            <person name="Goodwin S."/>
            <person name="Spatafora J."/>
            <person name="Crous P."/>
            <person name="Grigoriev I."/>
        </authorList>
    </citation>
    <scope>NUCLEOTIDE SEQUENCE</scope>
    <source>
        <strain evidence="2">CBS 690.94</strain>
    </source>
</reference>
<evidence type="ECO:0000313" key="3">
    <source>
        <dbReference type="Proteomes" id="UP000799764"/>
    </source>
</evidence>
<evidence type="ECO:0000313" key="2">
    <source>
        <dbReference type="EMBL" id="KAF2448151.1"/>
    </source>
</evidence>
<comment type="caution">
    <text evidence="2">The sequence shown here is derived from an EMBL/GenBank/DDBJ whole genome shotgun (WGS) entry which is preliminary data.</text>
</comment>
<evidence type="ECO:0000256" key="1">
    <source>
        <dbReference type="SAM" id="MobiDB-lite"/>
    </source>
</evidence>